<proteinExistence type="predicted"/>
<accession>A0A5N5FP50</accession>
<keyword evidence="2" id="KW-1185">Reference proteome</keyword>
<evidence type="ECO:0000313" key="1">
    <source>
        <dbReference type="EMBL" id="KAB2600044.1"/>
    </source>
</evidence>
<dbReference type="Proteomes" id="UP000327157">
    <property type="component" value="Chromosome 13"/>
</dbReference>
<name>A0A5N5FP50_9ROSA</name>
<comment type="caution">
    <text evidence="1">The sequence shown here is derived from an EMBL/GenBank/DDBJ whole genome shotgun (WGS) entry which is preliminary data.</text>
</comment>
<evidence type="ECO:0000313" key="2">
    <source>
        <dbReference type="Proteomes" id="UP000327157"/>
    </source>
</evidence>
<reference evidence="1 2" key="3">
    <citation type="submission" date="2019-11" db="EMBL/GenBank/DDBJ databases">
        <title>A de novo genome assembly of a pear dwarfing rootstock.</title>
        <authorList>
            <person name="Wang F."/>
            <person name="Wang J."/>
            <person name="Li S."/>
            <person name="Zhang Y."/>
            <person name="Fang M."/>
            <person name="Ma L."/>
            <person name="Zhao Y."/>
            <person name="Jiang S."/>
        </authorList>
    </citation>
    <scope>NUCLEOTIDE SEQUENCE [LARGE SCALE GENOMIC DNA]</scope>
    <source>
        <strain evidence="1">S2</strain>
        <tissue evidence="1">Leaf</tissue>
    </source>
</reference>
<dbReference type="AlphaFoldDB" id="A0A5N5FP50"/>
<organism evidence="1 2">
    <name type="scientific">Pyrus ussuriensis x Pyrus communis</name>
    <dbReference type="NCBI Taxonomy" id="2448454"/>
    <lineage>
        <taxon>Eukaryota</taxon>
        <taxon>Viridiplantae</taxon>
        <taxon>Streptophyta</taxon>
        <taxon>Embryophyta</taxon>
        <taxon>Tracheophyta</taxon>
        <taxon>Spermatophyta</taxon>
        <taxon>Magnoliopsida</taxon>
        <taxon>eudicotyledons</taxon>
        <taxon>Gunneridae</taxon>
        <taxon>Pentapetalae</taxon>
        <taxon>rosids</taxon>
        <taxon>fabids</taxon>
        <taxon>Rosales</taxon>
        <taxon>Rosaceae</taxon>
        <taxon>Amygdaloideae</taxon>
        <taxon>Maleae</taxon>
        <taxon>Pyrus</taxon>
    </lineage>
</organism>
<reference evidence="2" key="2">
    <citation type="submission" date="2019-10" db="EMBL/GenBank/DDBJ databases">
        <title>A de novo genome assembly of a pear dwarfing rootstock.</title>
        <authorList>
            <person name="Wang F."/>
            <person name="Wang J."/>
            <person name="Li S."/>
            <person name="Zhang Y."/>
            <person name="Fang M."/>
            <person name="Ma L."/>
            <person name="Zhao Y."/>
            <person name="Jiang S."/>
        </authorList>
    </citation>
    <scope>NUCLEOTIDE SEQUENCE [LARGE SCALE GENOMIC DNA]</scope>
</reference>
<sequence length="103" mass="11499">MKALENSSETTLQIQVYVFSYGQLSTITLIVDPKVSANNVMARWLLEPLQVESESDITSIPWTLHKPLAWSPDISTLISPSHLNSNNSRPLNCDNLGDALRDF</sequence>
<gene>
    <name evidence="1" type="ORF">D8674_010315</name>
</gene>
<reference evidence="1 2" key="1">
    <citation type="submission" date="2019-09" db="EMBL/GenBank/DDBJ databases">
        <authorList>
            <person name="Ou C."/>
        </authorList>
    </citation>
    <scope>NUCLEOTIDE SEQUENCE [LARGE SCALE GENOMIC DNA]</scope>
    <source>
        <strain evidence="1">S2</strain>
        <tissue evidence="1">Leaf</tissue>
    </source>
</reference>
<protein>
    <submittedName>
        <fullName evidence="1">Uncharacterized protein</fullName>
    </submittedName>
</protein>
<dbReference type="EMBL" id="SMOL01000753">
    <property type="protein sequence ID" value="KAB2600044.1"/>
    <property type="molecule type" value="Genomic_DNA"/>
</dbReference>